<feature type="transmembrane region" description="Helical" evidence="1">
    <location>
        <begin position="23"/>
        <end position="46"/>
    </location>
</feature>
<keyword evidence="3" id="KW-1185">Reference proteome</keyword>
<keyword evidence="1" id="KW-1133">Transmembrane helix</keyword>
<organism evidence="2 3">
    <name type="scientific">Chionoecetes opilio</name>
    <name type="common">Atlantic snow crab</name>
    <name type="synonym">Cancer opilio</name>
    <dbReference type="NCBI Taxonomy" id="41210"/>
    <lineage>
        <taxon>Eukaryota</taxon>
        <taxon>Metazoa</taxon>
        <taxon>Ecdysozoa</taxon>
        <taxon>Arthropoda</taxon>
        <taxon>Crustacea</taxon>
        <taxon>Multicrustacea</taxon>
        <taxon>Malacostraca</taxon>
        <taxon>Eumalacostraca</taxon>
        <taxon>Eucarida</taxon>
        <taxon>Decapoda</taxon>
        <taxon>Pleocyemata</taxon>
        <taxon>Brachyura</taxon>
        <taxon>Eubrachyura</taxon>
        <taxon>Majoidea</taxon>
        <taxon>Majidae</taxon>
        <taxon>Chionoecetes</taxon>
    </lineage>
</organism>
<dbReference type="Proteomes" id="UP000770661">
    <property type="component" value="Unassembled WGS sequence"/>
</dbReference>
<dbReference type="EMBL" id="JACEEZ010012734">
    <property type="protein sequence ID" value="KAG0720504.1"/>
    <property type="molecule type" value="Genomic_DNA"/>
</dbReference>
<dbReference type="AlphaFoldDB" id="A0A8J4YCU1"/>
<keyword evidence="1" id="KW-0812">Transmembrane</keyword>
<keyword evidence="1" id="KW-0472">Membrane</keyword>
<comment type="caution">
    <text evidence="2">The sequence shown here is derived from an EMBL/GenBank/DDBJ whole genome shotgun (WGS) entry which is preliminary data.</text>
</comment>
<proteinExistence type="predicted"/>
<reference evidence="2" key="1">
    <citation type="submission" date="2020-07" db="EMBL/GenBank/DDBJ databases">
        <title>The High-quality genome of the commercially important snow crab, Chionoecetes opilio.</title>
        <authorList>
            <person name="Jeong J.-H."/>
            <person name="Ryu S."/>
        </authorList>
    </citation>
    <scope>NUCLEOTIDE SEQUENCE</scope>
    <source>
        <strain evidence="2">MADBK_172401_WGS</strain>
        <tissue evidence="2">Digestive gland</tissue>
    </source>
</reference>
<gene>
    <name evidence="2" type="ORF">GWK47_048343</name>
</gene>
<evidence type="ECO:0000313" key="3">
    <source>
        <dbReference type="Proteomes" id="UP000770661"/>
    </source>
</evidence>
<accession>A0A8J4YCU1</accession>
<protein>
    <submittedName>
        <fullName evidence="2">Uncharacterized protein</fullName>
    </submittedName>
</protein>
<sequence>MSDLTPNSLSSTNVPCEKQAEPWLMPATLVLGGFIMVNVVILIVLIRRRRRLQAKKLSSPPVKFRSISEKDPIQPTTSMYEVPIKLEGSEKAHRYDNRQLYDDVDDVAYPGLKREADEYVNVPLYDDVAGSGRVKNVIYDVISPPREKTDDKDVIYDVIAPPKGITDESPIYMSVI</sequence>
<evidence type="ECO:0000313" key="2">
    <source>
        <dbReference type="EMBL" id="KAG0720504.1"/>
    </source>
</evidence>
<evidence type="ECO:0000256" key="1">
    <source>
        <dbReference type="SAM" id="Phobius"/>
    </source>
</evidence>
<name>A0A8J4YCU1_CHIOP</name>